<comment type="catalytic activity">
    <reaction evidence="1">
        <text>All bonds known to be hydrolyzed by this endopeptidase have arginine in P1 and an acidic residue in P4. P6 is often occupied by an acidic residue or by a hydroxy-amino-acid residue, the phosphorylation of which enhances cleavage.</text>
        <dbReference type="EC" id="3.4.22.49"/>
    </reaction>
</comment>
<evidence type="ECO:0000256" key="2">
    <source>
        <dbReference type="ARBA" id="ARBA00012489"/>
    </source>
</evidence>
<dbReference type="PANTHER" id="PTHR12792">
    <property type="entry name" value="EXTRA SPINDLE POLES 1-RELATED"/>
    <property type="match status" value="1"/>
</dbReference>
<evidence type="ECO:0000256" key="1">
    <source>
        <dbReference type="ARBA" id="ARBA00000451"/>
    </source>
</evidence>
<feature type="region of interest" description="Disordered" evidence="5">
    <location>
        <begin position="1319"/>
        <end position="1346"/>
    </location>
</feature>
<feature type="region of interest" description="Disordered" evidence="5">
    <location>
        <begin position="41"/>
        <end position="87"/>
    </location>
</feature>
<dbReference type="PROSITE" id="PS51700">
    <property type="entry name" value="SEPARIN"/>
    <property type="match status" value="1"/>
</dbReference>
<dbReference type="InterPro" id="IPR005314">
    <property type="entry name" value="Peptidase_C50"/>
</dbReference>
<feature type="region of interest" description="Disordered" evidence="5">
    <location>
        <begin position="1993"/>
        <end position="2031"/>
    </location>
</feature>
<dbReference type="Gene3D" id="1.25.40.10">
    <property type="entry name" value="Tetratricopeptide repeat domain"/>
    <property type="match status" value="1"/>
</dbReference>
<evidence type="ECO:0000256" key="4">
    <source>
        <dbReference type="ARBA" id="ARBA00022829"/>
    </source>
</evidence>
<dbReference type="Proteomes" id="UP001521184">
    <property type="component" value="Unassembled WGS sequence"/>
</dbReference>
<feature type="compositionally biased region" description="Acidic residues" evidence="5">
    <location>
        <begin position="2092"/>
        <end position="2108"/>
    </location>
</feature>
<feature type="compositionally biased region" description="Basic residues" evidence="5">
    <location>
        <begin position="1328"/>
        <end position="1342"/>
    </location>
</feature>
<feature type="compositionally biased region" description="Basic and acidic residues" evidence="5">
    <location>
        <begin position="2141"/>
        <end position="2150"/>
    </location>
</feature>
<feature type="compositionally biased region" description="Basic and acidic residues" evidence="5">
    <location>
        <begin position="51"/>
        <end position="65"/>
    </location>
</feature>
<feature type="compositionally biased region" description="Low complexity" evidence="5">
    <location>
        <begin position="1999"/>
        <end position="2010"/>
    </location>
</feature>
<feature type="region of interest" description="Disordered" evidence="5">
    <location>
        <begin position="1887"/>
        <end position="1907"/>
    </location>
</feature>
<dbReference type="Pfam" id="PF03568">
    <property type="entry name" value="Separin_C"/>
    <property type="match status" value="1"/>
</dbReference>
<evidence type="ECO:0000256" key="3">
    <source>
        <dbReference type="ARBA" id="ARBA00022801"/>
    </source>
</evidence>
<protein>
    <recommendedName>
        <fullName evidence="2">separase</fullName>
        <ecNumber evidence="2">3.4.22.49</ecNumber>
    </recommendedName>
</protein>
<sequence length="2201" mass="240567">MTATSAKPVRPDLHALKQALAHHQTCSDAAVQALQELLGAAGKTTSVQGKENVKPRTARTQDAKTTRPRSKTKTKTDAEAPPALTPREKFLLATEVVNSSLKALSDASKLQPKSHSRVASTTAQTQRSRATSTTSDSKRPPAQRALSQISNETIKASGKSGVPASVVAVAECARLAFAYLRTSEAWKTSGKDMPALQLETGMLSLVGKLLSNGLDALAVKELRVLKRRLESQLRPVKEGPENGRNDGEQMEKETLASLLDFGQIDMASPALQLTLNHQLCVLKIICSSKRPSTIESAFEWLQTSSHSSPINILLQLADRPGHKDKAARQLESVAQMLLSLCPSISSSEDSRACDVAISPSADIAFQIQALAFDARSKWWKLSSHQGDAQRELLEPFSKCVAAFSRRSNSPPSEKYSLASTKLEVLECATGVKARDRNMCTVMSSLAQSAELGEMAMRWIRNQTTSSNGRHASDAAQAASCVRIATLSLDNQSPSGEIEDIHVNIDSALKSLEGSLRGDSADLDTLLTEVSGLRRAASKTLVESKPDLQVECFSIISACTHFLARYIGTAPTEGSGSDPQALIRHTERLQIASKTVKGFTDSVTACCKFLISTESVNWDGLDRMLEDCRFILGQLETLYRDNPKQLQQFSANLGRPFVKLSGLYWLLFAYFRKKAPSGEALLQSLQKSVDILLDRPEEDKSSGVLLLKLEKSAEVLEEMRKYEDAEEAYGNSIRTQVGSGVLREAAEKASSGSFQQAMLEGRLATFLKTATSLHLLLLRQSERSGNKVLHFDLEGLEPVERAILLEVQLVLCCETHAKSRKSNAALNKSISDLVRLLLEIYDISQYPLRRQRIATHVLRLGVECQEVIGQELFSEVVACNVEAGSSLRLDAGLSQYQQHYAASHQMSIALLKCPPLVDEVQEPLRSWQNIFDHVDSWTQLATCVDAFEAWMSQLQMVSDFLGMKSMDFLRVPVLSTMCKALELQEPSDFGKLVQALASLGAQYARLGYSGKAGTVLAKAQGVLDTRSVPAEAVLQWHLAYAEYMLVLGNLEKCAETLSAARELAENDPAISSMSAPKASFSTKLRHYKLLSEASHVYSLLSLSSGYPSEALAYAKQCVNLNRKIWLTVENSKPRSDLKEPTHLDGGAEEVASGGKVAPITMSMTHGALTGAAFWSFVPSIFHGLSQLASIFAHQGMLQEAVYFSEQASRIAAAVEADSLIVQNLSHSAEIYLESNRLEDAMNCLEKAGANAKQLSSSIDLARFHTTGAQLRQLMDNDDDAVEEYDKANKIIQDLSDSGFIQNLEKLSNSETEISNKMSNMKLEDEPSRTRKAPAKTARAKKTTTRTATKATARKVAAIVSVPEEPQKTAHACPALEGIQATIICRKASLLLARDRLSEAVVLIEEAAGLNLGQEAAVQHQSTRFRSLMSEAMREIAADFTFNALPESTISFPALSRGDRKLSEPSQARPSYLSIADTPSPIAPVAKKGVKGKKAYKEDVSTLLKKARDCIAEVQSQAVHTSSTSAVQRVCSMLNEVTILLSATTPKGVKGSLHPLYAAYLTELPKTNASKLEQEAVSIEHQKVDRETLLGWPGAADGQEKPLQLTAADFQADYVNIIPQGWTAVSLSLNEAQDELYITRYVPWQSPFILRLPMARHNSRDMDEEIFGFEEGKAELKEIIELSDFSTRHVPDLSKKGAKTGWWAEREALDARLGDLLANIENIWLGGFRGIFKKKGNRASLSRFSKSFENILDRHLPSRQGKGTKSKTSLDWRILELFVGLGNPEDGVDLDEPLMDLVYFVVDILQFNGERNAYDEIDFDSIIIEMLDALRSFHEAAEPMPNQHTILILDKNLHAFPWESLPSLQSLSISRLPSMSALRERLLAARASKQHISPSSSSDDEDATDDVVGGGHHIAISTLTGTSVLNPGGDLTRTQETLAPHVKATPGIWHHLIGRVPDETTLETSLAKKDVLLYFGHGSGAQYIRGRTVKKLLCSRREHASSSSRQTSSSSSPDAEEEQGQQPPPPPPSLATSLLFGCSSAHVTDNGAFEPSGMLCAYLTAGVPAVLGMLWDVTDKDCDRFAIATLQRWGLFEQEEEDAEQQDDDGDDELAAPPKTPGRRRAAASRSKTPSKSRSRSRGAAQTRKEKMKGKDAIGGGRKGGQRRGERRMMGLDEAVAKSRGACYLRYLNGAAAVVYGIPVFLE</sequence>
<comment type="caution">
    <text evidence="7">The sequence shown here is derived from an EMBL/GenBank/DDBJ whole genome shotgun (WGS) entry which is preliminary data.</text>
</comment>
<gene>
    <name evidence="7" type="primary">ESP1</name>
    <name evidence="7" type="ORF">SLS58_001317</name>
</gene>
<dbReference type="SUPFAM" id="SSF48452">
    <property type="entry name" value="TPR-like"/>
    <property type="match status" value="1"/>
</dbReference>
<evidence type="ECO:0000313" key="8">
    <source>
        <dbReference type="Proteomes" id="UP001521184"/>
    </source>
</evidence>
<feature type="compositionally biased region" description="Low complexity" evidence="5">
    <location>
        <begin position="119"/>
        <end position="135"/>
    </location>
</feature>
<feature type="region of interest" description="Disordered" evidence="5">
    <location>
        <begin position="2092"/>
        <end position="2166"/>
    </location>
</feature>
<proteinExistence type="predicted"/>
<evidence type="ECO:0000259" key="6">
    <source>
        <dbReference type="PROSITE" id="PS51700"/>
    </source>
</evidence>
<name>A0ABR3U208_9PEZI</name>
<feature type="domain" description="Peptidase C50" evidence="6">
    <location>
        <begin position="1916"/>
        <end position="2047"/>
    </location>
</feature>
<keyword evidence="8" id="KW-1185">Reference proteome</keyword>
<organism evidence="7 8">
    <name type="scientific">Diplodia intermedia</name>
    <dbReference type="NCBI Taxonomy" id="856260"/>
    <lineage>
        <taxon>Eukaryota</taxon>
        <taxon>Fungi</taxon>
        <taxon>Dikarya</taxon>
        <taxon>Ascomycota</taxon>
        <taxon>Pezizomycotina</taxon>
        <taxon>Dothideomycetes</taxon>
        <taxon>Dothideomycetes incertae sedis</taxon>
        <taxon>Botryosphaeriales</taxon>
        <taxon>Botryosphaeriaceae</taxon>
        <taxon>Diplodia</taxon>
    </lineage>
</organism>
<dbReference type="InterPro" id="IPR011990">
    <property type="entry name" value="TPR-like_helical_dom_sf"/>
</dbReference>
<keyword evidence="3" id="KW-0378">Hydrolase</keyword>
<feature type="region of interest" description="Disordered" evidence="5">
    <location>
        <begin position="104"/>
        <end position="144"/>
    </location>
</feature>
<dbReference type="EMBL" id="JAKEKT020000005">
    <property type="protein sequence ID" value="KAL1649941.1"/>
    <property type="molecule type" value="Genomic_DNA"/>
</dbReference>
<dbReference type="EC" id="3.4.22.49" evidence="2"/>
<dbReference type="InterPro" id="IPR030397">
    <property type="entry name" value="SEPARIN_core_dom"/>
</dbReference>
<accession>A0ABR3U208</accession>
<keyword evidence="4" id="KW-0159">Chromosome partition</keyword>
<reference evidence="7 8" key="1">
    <citation type="journal article" date="2023" name="Plant Dis.">
        <title>First Report of Diplodia intermedia Causing Canker and Dieback Diseases on Apple Trees in Canada.</title>
        <authorList>
            <person name="Ellouze W."/>
            <person name="Ilyukhin E."/>
            <person name="Sulman M."/>
            <person name="Ali S."/>
        </authorList>
    </citation>
    <scope>NUCLEOTIDE SEQUENCE [LARGE SCALE GENOMIC DNA]</scope>
    <source>
        <strain evidence="7 8">M45-28</strain>
    </source>
</reference>
<feature type="compositionally biased region" description="Basic residues" evidence="5">
    <location>
        <begin position="2115"/>
        <end position="2135"/>
    </location>
</feature>
<evidence type="ECO:0000313" key="7">
    <source>
        <dbReference type="EMBL" id="KAL1649941.1"/>
    </source>
</evidence>
<dbReference type="PANTHER" id="PTHR12792:SF0">
    <property type="entry name" value="SEPARIN"/>
    <property type="match status" value="1"/>
</dbReference>
<evidence type="ECO:0000256" key="5">
    <source>
        <dbReference type="SAM" id="MobiDB-lite"/>
    </source>
</evidence>